<organism evidence="2">
    <name type="scientific">Arundo donax</name>
    <name type="common">Giant reed</name>
    <name type="synonym">Donax arundinaceus</name>
    <dbReference type="NCBI Taxonomy" id="35708"/>
    <lineage>
        <taxon>Eukaryota</taxon>
        <taxon>Viridiplantae</taxon>
        <taxon>Streptophyta</taxon>
        <taxon>Embryophyta</taxon>
        <taxon>Tracheophyta</taxon>
        <taxon>Spermatophyta</taxon>
        <taxon>Magnoliopsida</taxon>
        <taxon>Liliopsida</taxon>
        <taxon>Poales</taxon>
        <taxon>Poaceae</taxon>
        <taxon>PACMAD clade</taxon>
        <taxon>Arundinoideae</taxon>
        <taxon>Arundineae</taxon>
        <taxon>Arundo</taxon>
    </lineage>
</organism>
<reference evidence="2" key="1">
    <citation type="submission" date="2014-09" db="EMBL/GenBank/DDBJ databases">
        <authorList>
            <person name="Magalhaes I.L.F."/>
            <person name="Oliveira U."/>
            <person name="Santos F.R."/>
            <person name="Vidigal T.H.D.A."/>
            <person name="Brescovit A.D."/>
            <person name="Santos A.J."/>
        </authorList>
    </citation>
    <scope>NUCLEOTIDE SEQUENCE</scope>
    <source>
        <tissue evidence="2">Shoot tissue taken approximately 20 cm above the soil surface</tissue>
    </source>
</reference>
<name>A0A0A9FBC0_ARUDO</name>
<dbReference type="AlphaFoldDB" id="A0A0A9FBC0"/>
<reference evidence="2" key="2">
    <citation type="journal article" date="2015" name="Data Brief">
        <title>Shoot transcriptome of the giant reed, Arundo donax.</title>
        <authorList>
            <person name="Barrero R.A."/>
            <person name="Guerrero F.D."/>
            <person name="Moolhuijzen P."/>
            <person name="Goolsby J.A."/>
            <person name="Tidwell J."/>
            <person name="Bellgard S.E."/>
            <person name="Bellgard M.I."/>
        </authorList>
    </citation>
    <scope>NUCLEOTIDE SEQUENCE</scope>
    <source>
        <tissue evidence="2">Shoot tissue taken approximately 20 cm above the soil surface</tissue>
    </source>
</reference>
<feature type="compositionally biased region" description="Basic and acidic residues" evidence="1">
    <location>
        <begin position="145"/>
        <end position="160"/>
    </location>
</feature>
<feature type="region of interest" description="Disordered" evidence="1">
    <location>
        <begin position="1"/>
        <end position="67"/>
    </location>
</feature>
<dbReference type="EMBL" id="GBRH01190445">
    <property type="protein sequence ID" value="JAE07451.1"/>
    <property type="molecule type" value="Transcribed_RNA"/>
</dbReference>
<sequence>MSSRGTGTPGRSRGDIGRPGRSRGDKGKATMLQYDPNESEIEKYHASETVSQPRTSSLPPSPPYRAIGMYGTARHLADQSMPLQKNEVLHSGGVGRSEDDENMNNVGKGNVDKWLHMLMDNQQEEGLDAHHSSEEQNYDEVNASDEQHMQSRIDEESYRNDITECSDEIVEVGDEIAATDQGTARCRNSIDIKEREDRKIWFPRTDSARGFRSLPSSPSKILGMRRGVDCIGRKPKVTGDEDSVSTSSSKFLSRCKQAIKKAVNK</sequence>
<protein>
    <submittedName>
        <fullName evidence="2">Uncharacterized protein</fullName>
    </submittedName>
</protein>
<dbReference type="PANTHER" id="PTHR33427:SF2">
    <property type="entry name" value="TRICHOHYALIN"/>
    <property type="match status" value="1"/>
</dbReference>
<proteinExistence type="predicted"/>
<evidence type="ECO:0000256" key="1">
    <source>
        <dbReference type="SAM" id="MobiDB-lite"/>
    </source>
</evidence>
<feature type="compositionally biased region" description="Low complexity" evidence="1">
    <location>
        <begin position="1"/>
        <end position="11"/>
    </location>
</feature>
<evidence type="ECO:0000313" key="2">
    <source>
        <dbReference type="EMBL" id="JAE07451.1"/>
    </source>
</evidence>
<feature type="region of interest" description="Disordered" evidence="1">
    <location>
        <begin position="125"/>
        <end position="160"/>
    </location>
</feature>
<dbReference type="PANTHER" id="PTHR33427">
    <property type="entry name" value="HNH ENDONUCLEASE"/>
    <property type="match status" value="1"/>
</dbReference>
<accession>A0A0A9FBC0</accession>
<feature type="compositionally biased region" description="Basic and acidic residues" evidence="1">
    <location>
        <begin position="12"/>
        <end position="28"/>
    </location>
</feature>
<feature type="compositionally biased region" description="Polar residues" evidence="1">
    <location>
        <begin position="48"/>
        <end position="58"/>
    </location>
</feature>